<keyword evidence="3" id="KW-1185">Reference proteome</keyword>
<evidence type="ECO:0000313" key="2">
    <source>
        <dbReference type="EMBL" id="CAK0798709.1"/>
    </source>
</evidence>
<organism evidence="2 3">
    <name type="scientific">Prorocentrum cordatum</name>
    <dbReference type="NCBI Taxonomy" id="2364126"/>
    <lineage>
        <taxon>Eukaryota</taxon>
        <taxon>Sar</taxon>
        <taxon>Alveolata</taxon>
        <taxon>Dinophyceae</taxon>
        <taxon>Prorocentrales</taxon>
        <taxon>Prorocentraceae</taxon>
        <taxon>Prorocentrum</taxon>
    </lineage>
</organism>
<evidence type="ECO:0000313" key="3">
    <source>
        <dbReference type="Proteomes" id="UP001189429"/>
    </source>
</evidence>
<reference evidence="2" key="1">
    <citation type="submission" date="2023-10" db="EMBL/GenBank/DDBJ databases">
        <authorList>
            <person name="Chen Y."/>
            <person name="Shah S."/>
            <person name="Dougan E. K."/>
            <person name="Thang M."/>
            <person name="Chan C."/>
        </authorList>
    </citation>
    <scope>NUCLEOTIDE SEQUENCE [LARGE SCALE GENOMIC DNA]</scope>
</reference>
<protein>
    <submittedName>
        <fullName evidence="2">Uncharacterized protein</fullName>
    </submittedName>
</protein>
<dbReference type="Proteomes" id="UP001189429">
    <property type="component" value="Unassembled WGS sequence"/>
</dbReference>
<feature type="compositionally biased region" description="Pro residues" evidence="1">
    <location>
        <begin position="239"/>
        <end position="252"/>
    </location>
</feature>
<evidence type="ECO:0000256" key="1">
    <source>
        <dbReference type="SAM" id="MobiDB-lite"/>
    </source>
</evidence>
<comment type="caution">
    <text evidence="2">The sequence shown here is derived from an EMBL/GenBank/DDBJ whole genome shotgun (WGS) entry which is preliminary data.</text>
</comment>
<accession>A0ABN9Q6L0</accession>
<gene>
    <name evidence="2" type="ORF">PCOR1329_LOCUS7379</name>
</gene>
<feature type="compositionally biased region" description="Low complexity" evidence="1">
    <location>
        <begin position="118"/>
        <end position="144"/>
    </location>
</feature>
<dbReference type="EMBL" id="CAUYUJ010002002">
    <property type="protein sequence ID" value="CAK0798709.1"/>
    <property type="molecule type" value="Genomic_DNA"/>
</dbReference>
<proteinExistence type="predicted"/>
<feature type="compositionally biased region" description="Low complexity" evidence="1">
    <location>
        <begin position="253"/>
        <end position="263"/>
    </location>
</feature>
<name>A0ABN9Q6L0_9DINO</name>
<sequence length="373" mass="38696">MDAALLKWLSGALQWPAARSKMPAGRLQGDPLSECTGCLVDALLDAFKRPMPLGEDVMVVAIASFGATEGATEAERARLARFAEQVHNSIVEDYTSSTRSRSEKAVVSPSTPPRKDASPAPGRRSAKAAAKPKSSAPPASDAAGNPKGLTPPMQHLDCGAPGPPADLLPAPAGLEPFPYTVNFADLPLVEVVRVPGWPVPAAQVLLSPVPSCRAPPTPTQPRREPRMPIPPSGHEGQPLPSPPLPRASPPAASPQARAASPGSCALPRRAAGVPALVRCADLAGDALAPSSFDAQGAPLLLSPRDCAPAPPGGGLAQWLLERQPCDLLPAAVARASECSTVPSTPVFSDTRRPSHWPADPRSVCHFEVSFDCA</sequence>
<feature type="region of interest" description="Disordered" evidence="1">
    <location>
        <begin position="93"/>
        <end position="164"/>
    </location>
</feature>
<feature type="region of interest" description="Disordered" evidence="1">
    <location>
        <begin position="208"/>
        <end position="265"/>
    </location>
</feature>